<protein>
    <submittedName>
        <fullName evidence="3">Diaminopimelate epimerase</fullName>
        <ecNumber evidence="3">5.1.1.7</ecNumber>
    </submittedName>
</protein>
<dbReference type="SUPFAM" id="SSF54506">
    <property type="entry name" value="Diaminopimelate epimerase-like"/>
    <property type="match status" value="1"/>
</dbReference>
<name>A0A6J4S2L6_9ACTN</name>
<dbReference type="PANTHER" id="PTHR31689">
    <property type="entry name" value="DIAMINOPIMELATE EPIMERASE, CHLOROPLASTIC"/>
    <property type="match status" value="1"/>
</dbReference>
<dbReference type="InterPro" id="IPR001653">
    <property type="entry name" value="DAP_epimerase_DapF"/>
</dbReference>
<dbReference type="PANTHER" id="PTHR31689:SF0">
    <property type="entry name" value="DIAMINOPIMELATE EPIMERASE"/>
    <property type="match status" value="1"/>
</dbReference>
<accession>A0A6J4S2L6</accession>
<organism evidence="3">
    <name type="scientific">uncultured Solirubrobacteraceae bacterium</name>
    <dbReference type="NCBI Taxonomy" id="1162706"/>
    <lineage>
        <taxon>Bacteria</taxon>
        <taxon>Bacillati</taxon>
        <taxon>Actinomycetota</taxon>
        <taxon>Thermoleophilia</taxon>
        <taxon>Solirubrobacterales</taxon>
        <taxon>Solirubrobacteraceae</taxon>
        <taxon>environmental samples</taxon>
    </lineage>
</organism>
<dbReference type="Pfam" id="PF01678">
    <property type="entry name" value="DAP_epimerase"/>
    <property type="match status" value="1"/>
</dbReference>
<dbReference type="GO" id="GO:0005829">
    <property type="term" value="C:cytosol"/>
    <property type="evidence" value="ECO:0007669"/>
    <property type="project" value="TreeGrafter"/>
</dbReference>
<feature type="non-terminal residue" evidence="3">
    <location>
        <position position="1"/>
    </location>
</feature>
<dbReference type="GO" id="GO:0009089">
    <property type="term" value="P:lysine biosynthetic process via diaminopimelate"/>
    <property type="evidence" value="ECO:0007669"/>
    <property type="project" value="InterPro"/>
</dbReference>
<dbReference type="EC" id="5.1.1.7" evidence="3"/>
<evidence type="ECO:0000313" key="3">
    <source>
        <dbReference type="EMBL" id="CAA9481349.1"/>
    </source>
</evidence>
<comment type="similarity">
    <text evidence="1">Belongs to the diaminopimelate epimerase family.</text>
</comment>
<keyword evidence="2 3" id="KW-0413">Isomerase</keyword>
<dbReference type="AlphaFoldDB" id="A0A6J4S2L6"/>
<dbReference type="Gene3D" id="3.10.310.10">
    <property type="entry name" value="Diaminopimelate Epimerase, Chain A, domain 1"/>
    <property type="match status" value="1"/>
</dbReference>
<dbReference type="GO" id="GO:0008837">
    <property type="term" value="F:diaminopimelate epimerase activity"/>
    <property type="evidence" value="ECO:0007669"/>
    <property type="project" value="UniProtKB-EC"/>
</dbReference>
<dbReference type="EMBL" id="CADCVJ010000173">
    <property type="protein sequence ID" value="CAA9481349.1"/>
    <property type="molecule type" value="Genomic_DNA"/>
</dbReference>
<proteinExistence type="inferred from homology"/>
<reference evidence="3" key="1">
    <citation type="submission" date="2020-02" db="EMBL/GenBank/DDBJ databases">
        <authorList>
            <person name="Meier V. D."/>
        </authorList>
    </citation>
    <scope>NUCLEOTIDE SEQUENCE</scope>
    <source>
        <strain evidence="3">AVDCRST_MAG38</strain>
    </source>
</reference>
<evidence type="ECO:0000256" key="1">
    <source>
        <dbReference type="ARBA" id="ARBA00010219"/>
    </source>
</evidence>
<gene>
    <name evidence="3" type="ORF">AVDCRST_MAG38-2017</name>
</gene>
<evidence type="ECO:0000256" key="2">
    <source>
        <dbReference type="ARBA" id="ARBA00023235"/>
    </source>
</evidence>
<sequence>PQVVVLCGDVSVVDLVGRGTALRRHPAFGSAGANANFVSRDARGEWAMRTFERGVEGETLACGTGAIASAALIVAWGLAAADPVVVRTRSGLPLGVRFQGTADGGVVPSLRGEGRIVYHGTLGEL</sequence>